<name>F2VQY7_EPICO</name>
<dbReference type="PANTHER" id="PTHR15060">
    <property type="entry name" value="INTERLEUKIN-15 RECEPTOR SUBUNIT ALPHA"/>
    <property type="match status" value="1"/>
</dbReference>
<dbReference type="InterPro" id="IPR042372">
    <property type="entry name" value="IL15RA"/>
</dbReference>
<reference evidence="4" key="1">
    <citation type="submission" date="2010-03" db="EMBL/GenBank/DDBJ databases">
        <title>Definition of the antibody to resist a fatal pathogen challenge in a bony fish highlights a life vest in the immune system in early vertebrates.</title>
        <authorList>
            <person name="Jiang Y.N."/>
            <person name="Xia C."/>
        </authorList>
    </citation>
    <scope>NUCLEOTIDE SEQUENCE</scope>
</reference>
<keyword evidence="3" id="KW-0732">Signal</keyword>
<evidence type="ECO:0000256" key="2">
    <source>
        <dbReference type="SAM" id="MobiDB-lite"/>
    </source>
</evidence>
<dbReference type="Gene3D" id="2.20.28.230">
    <property type="match status" value="1"/>
</dbReference>
<proteinExistence type="evidence at transcript level"/>
<feature type="region of interest" description="Disordered" evidence="2">
    <location>
        <begin position="114"/>
        <end position="142"/>
    </location>
</feature>
<feature type="non-terminal residue" evidence="4">
    <location>
        <position position="142"/>
    </location>
</feature>
<dbReference type="InterPro" id="IPR035976">
    <property type="entry name" value="Sushi/SCR/CCP_sf"/>
</dbReference>
<dbReference type="AlphaFoldDB" id="F2VQY7"/>
<keyword evidence="4" id="KW-0675">Receptor</keyword>
<dbReference type="EMBL" id="GU988710">
    <property type="protein sequence ID" value="AEA39733.1"/>
    <property type="molecule type" value="mRNA"/>
</dbReference>
<feature type="signal peptide" evidence="3">
    <location>
        <begin position="1"/>
        <end position="26"/>
    </location>
</feature>
<dbReference type="GO" id="GO:0042010">
    <property type="term" value="F:interleukin-15 receptor activity"/>
    <property type="evidence" value="ECO:0007669"/>
    <property type="project" value="InterPro"/>
</dbReference>
<sequence>MDLCSPLISVCAIMISLLGAALLSNGDQNNCQCPEIPLVDLTEPPGTCFPVNSSFRYICIEGYTREAGTSNLIRCKQSDSGLLQWLPSPSTLKCIPDPKRTTTQRPTIIITTAVSTSQRTTQSPSASVTAETDSTEPSSPGL</sequence>
<organism evidence="4">
    <name type="scientific">Epinephelus coioides</name>
    <name type="common">Orange-spotted grouper</name>
    <name type="synonym">Epinephelus nebulosus</name>
    <dbReference type="NCBI Taxonomy" id="94232"/>
    <lineage>
        <taxon>Eukaryota</taxon>
        <taxon>Metazoa</taxon>
        <taxon>Chordata</taxon>
        <taxon>Craniata</taxon>
        <taxon>Vertebrata</taxon>
        <taxon>Euteleostomi</taxon>
        <taxon>Actinopterygii</taxon>
        <taxon>Neopterygii</taxon>
        <taxon>Teleostei</taxon>
        <taxon>Neoteleostei</taxon>
        <taxon>Acanthomorphata</taxon>
        <taxon>Eupercaria</taxon>
        <taxon>Perciformes</taxon>
        <taxon>Serranoidei</taxon>
        <taxon>Serranidae</taxon>
        <taxon>Epinephelinae</taxon>
        <taxon>Epinephelini</taxon>
        <taxon>Epinephelus</taxon>
    </lineage>
</organism>
<protein>
    <submittedName>
        <fullName evidence="4">Interleukin-15 receptor alpha chain</fullName>
    </submittedName>
</protein>
<dbReference type="PANTHER" id="PTHR15060:SF0">
    <property type="entry name" value="INTERLEUKIN-15 RECEPTOR SUBUNIT ALPHA"/>
    <property type="match status" value="1"/>
</dbReference>
<accession>F2VQY7</accession>
<evidence type="ECO:0000256" key="3">
    <source>
        <dbReference type="SAM" id="SignalP"/>
    </source>
</evidence>
<evidence type="ECO:0000313" key="4">
    <source>
        <dbReference type="EMBL" id="AEA39733.1"/>
    </source>
</evidence>
<keyword evidence="1" id="KW-1015">Disulfide bond</keyword>
<dbReference type="SUPFAM" id="SSF57535">
    <property type="entry name" value="Complement control module/SCR domain"/>
    <property type="match status" value="1"/>
</dbReference>
<evidence type="ECO:0000256" key="1">
    <source>
        <dbReference type="ARBA" id="ARBA00023157"/>
    </source>
</evidence>
<feature type="chain" id="PRO_5003289179" evidence="3">
    <location>
        <begin position="27"/>
        <end position="142"/>
    </location>
</feature>